<reference evidence="2 3" key="1">
    <citation type="submission" date="2021-03" db="EMBL/GenBank/DDBJ databases">
        <title>P. granadensis CT364 genome publication.</title>
        <authorList>
            <person name="Stach J."/>
            <person name="Montero-Calasanz Md.C."/>
        </authorList>
    </citation>
    <scope>NUCLEOTIDE SEQUENCE [LARGE SCALE GENOMIC DNA]</scope>
    <source>
        <strain evidence="2 3">CT364</strain>
    </source>
</reference>
<feature type="transmembrane region" description="Helical" evidence="1">
    <location>
        <begin position="20"/>
        <end position="41"/>
    </location>
</feature>
<dbReference type="RefSeq" id="WP_203419231.1">
    <property type="nucleotide sequence ID" value="NZ_CP069352.1"/>
</dbReference>
<protein>
    <submittedName>
        <fullName evidence="2">Uncharacterized protein</fullName>
    </submittedName>
</protein>
<evidence type="ECO:0000313" key="2">
    <source>
        <dbReference type="EMBL" id="QRK83134.1"/>
    </source>
</evidence>
<keyword evidence="1" id="KW-0472">Membrane</keyword>
<proteinExistence type="predicted"/>
<keyword evidence="1" id="KW-1133">Transmembrane helix</keyword>
<dbReference type="EMBL" id="CP069352">
    <property type="protein sequence ID" value="QRK83134.1"/>
    <property type="molecule type" value="Genomic_DNA"/>
</dbReference>
<sequence length="61" mass="6512">MGSDALIDEGLSSKNAANKIFVFLINELAIIGRGAQVIGVAKSLQAKARKKAERDQSLAQR</sequence>
<name>A0ABX7GCU5_9PSED</name>
<keyword evidence="1" id="KW-0812">Transmembrane</keyword>
<organism evidence="2 3">
    <name type="scientific">Pseudomonas granadensis</name>
    <dbReference type="NCBI Taxonomy" id="1421430"/>
    <lineage>
        <taxon>Bacteria</taxon>
        <taxon>Pseudomonadati</taxon>
        <taxon>Pseudomonadota</taxon>
        <taxon>Gammaproteobacteria</taxon>
        <taxon>Pseudomonadales</taxon>
        <taxon>Pseudomonadaceae</taxon>
        <taxon>Pseudomonas</taxon>
    </lineage>
</organism>
<dbReference type="Proteomes" id="UP000663686">
    <property type="component" value="Chromosome"/>
</dbReference>
<keyword evidence="3" id="KW-1185">Reference proteome</keyword>
<gene>
    <name evidence="2" type="ORF">JN757_21720</name>
</gene>
<evidence type="ECO:0000313" key="3">
    <source>
        <dbReference type="Proteomes" id="UP000663686"/>
    </source>
</evidence>
<evidence type="ECO:0000256" key="1">
    <source>
        <dbReference type="SAM" id="Phobius"/>
    </source>
</evidence>
<accession>A0ABX7GCU5</accession>